<dbReference type="InterPro" id="IPR006530">
    <property type="entry name" value="YD"/>
</dbReference>
<evidence type="ECO:0000256" key="1">
    <source>
        <dbReference type="ARBA" id="ARBA00022737"/>
    </source>
</evidence>
<dbReference type="EMBL" id="CP138359">
    <property type="protein sequence ID" value="WPF82517.1"/>
    <property type="molecule type" value="Genomic_DNA"/>
</dbReference>
<proteinExistence type="predicted"/>
<feature type="region of interest" description="Disordered" evidence="2">
    <location>
        <begin position="1"/>
        <end position="23"/>
    </location>
</feature>
<dbReference type="PANTHER" id="PTHR32305:SF15">
    <property type="entry name" value="PROTEIN RHSA-RELATED"/>
    <property type="match status" value="1"/>
</dbReference>
<keyword evidence="1" id="KW-0677">Repeat</keyword>
<dbReference type="NCBIfam" id="TIGR03696">
    <property type="entry name" value="Rhs_assc_core"/>
    <property type="match status" value="1"/>
</dbReference>
<dbReference type="SUPFAM" id="SSF69304">
    <property type="entry name" value="Tricorn protease N-terminal domain"/>
    <property type="match status" value="1"/>
</dbReference>
<evidence type="ECO:0000259" key="3">
    <source>
        <dbReference type="Pfam" id="PF15542"/>
    </source>
</evidence>
<organism evidence="6 7">
    <name type="scientific">Sanguibacter biliveldensis</name>
    <dbReference type="NCBI Taxonomy" id="3030830"/>
    <lineage>
        <taxon>Bacteria</taxon>
        <taxon>Bacillati</taxon>
        <taxon>Actinomycetota</taxon>
        <taxon>Actinomycetes</taxon>
        <taxon>Micrococcales</taxon>
        <taxon>Sanguibacteraceae</taxon>
        <taxon>Sanguibacter</taxon>
    </lineage>
</organism>
<dbReference type="InterPro" id="IPR056823">
    <property type="entry name" value="TEN-like_YD-shell"/>
</dbReference>
<feature type="compositionally biased region" description="Polar residues" evidence="2">
    <location>
        <begin position="8"/>
        <end position="23"/>
    </location>
</feature>
<reference evidence="7" key="1">
    <citation type="submission" date="2023-11" db="EMBL/GenBank/DDBJ databases">
        <authorList>
            <person name="Helweg L.P."/>
            <person name="Kiel A."/>
            <person name="Hitz F."/>
            <person name="Ruckert-Reed C."/>
            <person name="Busche T."/>
            <person name="Kaltschmidt B."/>
            <person name="Kaltschmidt C."/>
        </authorList>
    </citation>
    <scope>NUCLEOTIDE SEQUENCE [LARGE SCALE GENOMIC DNA]</scope>
    <source>
        <strain evidence="7">4.1</strain>
    </source>
</reference>
<evidence type="ECO:0000259" key="5">
    <source>
        <dbReference type="Pfam" id="PF25023"/>
    </source>
</evidence>
<dbReference type="InterPro" id="IPR029100">
    <property type="entry name" value="Ntox50"/>
</dbReference>
<accession>A0AAF1BYY7</accession>
<evidence type="ECO:0000313" key="7">
    <source>
        <dbReference type="Proteomes" id="UP001304340"/>
    </source>
</evidence>
<evidence type="ECO:0000259" key="4">
    <source>
        <dbReference type="Pfam" id="PF20148"/>
    </source>
</evidence>
<dbReference type="InterPro" id="IPR031325">
    <property type="entry name" value="RHS_repeat"/>
</dbReference>
<name>A0AAF1BYY7_9MICO</name>
<dbReference type="Pfam" id="PF15542">
    <property type="entry name" value="Ntox50"/>
    <property type="match status" value="1"/>
</dbReference>
<evidence type="ECO:0000313" key="6">
    <source>
        <dbReference type="EMBL" id="WPF82517.1"/>
    </source>
</evidence>
<feature type="domain" description="DUF6531" evidence="4">
    <location>
        <begin position="456"/>
        <end position="529"/>
    </location>
</feature>
<dbReference type="PANTHER" id="PTHR32305">
    <property type="match status" value="1"/>
</dbReference>
<dbReference type="Gene3D" id="3.90.930.1">
    <property type="match status" value="1"/>
</dbReference>
<feature type="domain" description="Bacterial toxin 50" evidence="3">
    <location>
        <begin position="1898"/>
        <end position="1986"/>
    </location>
</feature>
<feature type="domain" description="Teneurin-like YD-shell" evidence="5">
    <location>
        <begin position="1454"/>
        <end position="1727"/>
    </location>
</feature>
<dbReference type="Proteomes" id="UP001304340">
    <property type="component" value="Chromosome"/>
</dbReference>
<sequence length="1990" mass="210019">MPEALSMESWTPSTHTTSDGESTTMEVFAQPAFKRSADGWESVDPTITAGTGEWAFEALGLVNPVHFGTTAERLVTVDGLGGEIVFSLPGAQVSAPTLGADGAVVYTGLYPGVDLELRTEGGRLGKRFILADSSVQQSFEFVITDTAGVLGAPVAGEDESWSFASNVAFESSLSLPAPAAWSVGADGGTGIAGSAHQIVETIDGGYTIDLSLDPTWAATAQFPVVLDPAIVWVDETWTDEFELEVAFAPIGATTCGGGPCLLAGPVDGSTIIGDPQEWEDSPTDLGYYLTYVGADMSSLVGRQVSDVTVIGNDYWRAPETHDLCARIDSSSTGADLAAARCGAPKYTEAPYLIGSRGAVNHYDPWWSDVTDSVQAAVAGEGPTGTFVGFAIGHEKRSYTEYEVDPDGPDYGAYISPPGLRLVYERYPVPRPLRLEQTFGCDCWGGTSTGNQALAADPINTATGSMVEQYDDLLIRSVGQQIDIQRTYNSLDPASGPFGPGWSFAYGMTLTPDDENNLVFRDGSGTQMRFAPLVGGEYAPLDPAISADLTDGDGGSRVLRNLNGETLTFDAAGQLVTSADRYGKGLSFAYTAGTLTQITDSLGQTATLGWDATGGDARLVSVDSSDGRRVEYGYTDTAGSRRLTTVKDIAGATTTFAYDSATGGISQILDPLGNVRAQNTYDAATGRITSQTDQTGGVTTFTWDETAQTATVTDPTGVTRQDVYSGLNLVEQIDGAGVSTEILYDGDNNASAFVQPSDDYVREDYDDRDRLVQRVGPAPAFLTERWEYDDNDLLTSYCDADSFCEHYEYDSAAQMVRLTTDTTESTFTYTTAADGGVGGLLATSTDGLGRTTTYAYSTVGDLVSVTNPSGAVTAYTYDGAHRRTSVTSPMGAVTSYTYDTAGRQLTQTDAVGGVWESEYDAAGRLNRQEDSAGRWTEYTYDAAGRVISTQTSSGATTTSEYDEAGRVIAQTNPLGGVTEYEYDSAGRPISTLDATGGKTTMTYDAQGRVATQTDPGGGVSSFSYDTSGRVTEMVDPDGVVEQYEYDGRGNVVTQTGTAGRTPSWFSGTGQLLWRGDGDGVFTSYVYDAADQLVAVETQSASYDRASERQTMTYDLDGRRISVVDPRGNIDGADPGDFTTTFAYNADGQLTTTTDALGNISSTAYDALGRPTTVTDPAGGTVTKVYDPAGNVVTAIDQMNAETHFTYDLASNLTAVTNALGNTTQYTYDLSGNLLTQTDPLARTTAAAYDSAGRLVSSTAPSGVTTSFGYDTAGRKSSITYSDTSPAVAYTYSPAGRLLTATRADDGIAATSTTYGYDGLGRTVTVDSQATTPMSTTYTYTGGGRLESAAQSTGSSAFYYYNPAGRVSKATAEGTGPDSDVSFEYDASGRPTAVSRNSLVPATTTYAYDRAGRLTAQSDSVGSTVLTSYQVDRDGRGFPVSVTDDRNGLDPLAPTATTYTYDLAGRVTNECDTDSGPCDGTSHQNTYAYDALGNRSSRTIVTDSGAQPSLDAYAYDAANQLLTVTTDDVPSLSNTWSIDGSLETSATPDGARSYSFSPDGRLAQVELEDDRELQYGYDPNGNRTARTIDGVLDTSWTWATTGEVPVRNGEYDANGNLTTAWLSDPTSATGGLLASADSNGLTSWLLADPFGNVVAEAKADGTTLLEAWDPDLFGRVLDPMTSSPTIAFDGQYQDGLTGLYDMRACDYDPRTGQFLSADPMRAANGDPADNGHAYSFNNPLVFTDVTGQWGWPDLPSWDEYKTLWVDSTKGIGQGIADTATGAWQTVRHPRQTVQGIKDQWNADMAEGGLYQAGMFYNPMYHVLMDGAAASDAANAGCFTEAGRSATHATLGLAGAASLGTGTARAGTTLAKIPKTGNKVPAPAPAPAGGSRPIAGPPTVHWGQQEKHIPGHRSYMPGRSTLTANPELLLQRAGTGTPVGNVPRGYAGFRERIDFGYDIGTYAPEVGASSPTTVGILHYRANGSIHIVPGRSQ</sequence>
<dbReference type="Gene3D" id="2.180.10.10">
    <property type="entry name" value="RHS repeat-associated core"/>
    <property type="match status" value="4"/>
</dbReference>
<dbReference type="NCBIfam" id="TIGR01643">
    <property type="entry name" value="YD_repeat_2x"/>
    <property type="match status" value="12"/>
</dbReference>
<dbReference type="InterPro" id="IPR045351">
    <property type="entry name" value="DUF6531"/>
</dbReference>
<dbReference type="Pfam" id="PF25023">
    <property type="entry name" value="TEN_YD-shell"/>
    <property type="match status" value="3"/>
</dbReference>
<dbReference type="Pfam" id="PF20148">
    <property type="entry name" value="DUF6531"/>
    <property type="match status" value="1"/>
</dbReference>
<feature type="compositionally biased region" description="Low complexity" evidence="2">
    <location>
        <begin position="1884"/>
        <end position="1895"/>
    </location>
</feature>
<protein>
    <submittedName>
        <fullName evidence="6">DUF6531 domain-containing protein</fullName>
    </submittedName>
</protein>
<dbReference type="InterPro" id="IPR050708">
    <property type="entry name" value="T6SS_VgrG/RHS"/>
</dbReference>
<feature type="region of interest" description="Disordered" evidence="2">
    <location>
        <begin position="1871"/>
        <end position="1917"/>
    </location>
</feature>
<feature type="domain" description="Teneurin-like YD-shell" evidence="5">
    <location>
        <begin position="1123"/>
        <end position="1269"/>
    </location>
</feature>
<keyword evidence="7" id="KW-1185">Reference proteome</keyword>
<dbReference type="KEGG" id="sbil:SANBI_000122"/>
<dbReference type="Pfam" id="PF05593">
    <property type="entry name" value="RHS_repeat"/>
    <property type="match status" value="1"/>
</dbReference>
<dbReference type="RefSeq" id="WP_319157967.1">
    <property type="nucleotide sequence ID" value="NZ_CP138359.1"/>
</dbReference>
<feature type="domain" description="Teneurin-like YD-shell" evidence="5">
    <location>
        <begin position="896"/>
        <end position="1043"/>
    </location>
</feature>
<dbReference type="InterPro" id="IPR022385">
    <property type="entry name" value="Rhs_assc_core"/>
</dbReference>
<dbReference type="SUPFAM" id="SSF101898">
    <property type="entry name" value="NHL repeat"/>
    <property type="match status" value="1"/>
</dbReference>
<gene>
    <name evidence="6" type="ORF">SANBI_000122</name>
</gene>
<evidence type="ECO:0000256" key="2">
    <source>
        <dbReference type="SAM" id="MobiDB-lite"/>
    </source>
</evidence>